<dbReference type="RefSeq" id="WP_148698526.1">
    <property type="nucleotide sequence ID" value="NZ_CP017834.1"/>
</dbReference>
<dbReference type="OrthoDB" id="9155693at2"/>
<name>A0A1L4D3J7_9BACT</name>
<dbReference type="AlphaFoldDB" id="A0A1L4D3J7"/>
<dbReference type="STRING" id="1915309.AXG55_13020"/>
<dbReference type="Pfam" id="PF19662">
    <property type="entry name" value="DUF6165"/>
    <property type="match status" value="1"/>
</dbReference>
<protein>
    <submittedName>
        <fullName evidence="1">Uncharacterized protein</fullName>
    </submittedName>
</protein>
<gene>
    <name evidence="1" type="ORF">AXG55_13020</name>
</gene>
<evidence type="ECO:0000313" key="1">
    <source>
        <dbReference type="EMBL" id="APJ04768.1"/>
    </source>
</evidence>
<evidence type="ECO:0000313" key="2">
    <source>
        <dbReference type="Proteomes" id="UP000184731"/>
    </source>
</evidence>
<dbReference type="Proteomes" id="UP000184731">
    <property type="component" value="Chromosome"/>
</dbReference>
<organism evidence="1 2">
    <name type="scientific">Silvanigrella aquatica</name>
    <dbReference type="NCBI Taxonomy" id="1915309"/>
    <lineage>
        <taxon>Bacteria</taxon>
        <taxon>Pseudomonadati</taxon>
        <taxon>Bdellovibrionota</taxon>
        <taxon>Oligoflexia</taxon>
        <taxon>Silvanigrellales</taxon>
        <taxon>Silvanigrellaceae</taxon>
        <taxon>Silvanigrella</taxon>
    </lineage>
</organism>
<dbReference type="KEGG" id="saqi:AXG55_13020"/>
<sequence>MTEIHTPISIGELLDKITILEIKSSRISDPSKLMNIKKELKLLSDVCQKNNINLNDSLISELKKYNESLWDIEDKIRDKERAKQFDEEFIGLARAVYFTNDKRADVKKQINMKSGSALVEEKSYNPY</sequence>
<dbReference type="InterPro" id="IPR046163">
    <property type="entry name" value="DUF6165"/>
</dbReference>
<dbReference type="EMBL" id="CP017834">
    <property type="protein sequence ID" value="APJ04768.1"/>
    <property type="molecule type" value="Genomic_DNA"/>
</dbReference>
<proteinExistence type="predicted"/>
<accession>A0A1L4D3J7</accession>
<reference evidence="1 2" key="1">
    <citation type="submission" date="2016-10" db="EMBL/GenBank/DDBJ databases">
        <title>Silvanigrella aquatica sp. nov., isolated from a freshwater lake located in the Black Forest, Germany, description of Silvanigrellaceae fam. nov., Silvanigrellales ord. nov., reclassification of the order Bdellovibrionales in the class Oligoflexia, reclassification of the families Bacteriovoracaceae and Halobacteriovoraceae in the new order Bacteriovoracales ord. nov., and reclassification of the family Pseudobacteriovoracaceae in the order Oligoflexiales.</title>
        <authorList>
            <person name="Hahn M.W."/>
            <person name="Schmidt J."/>
            <person name="Koll U."/>
            <person name="Rohde M."/>
            <person name="Verbag S."/>
            <person name="Pitt A."/>
            <person name="Nakai R."/>
            <person name="Naganuma T."/>
            <person name="Lang E."/>
        </authorList>
    </citation>
    <scope>NUCLEOTIDE SEQUENCE [LARGE SCALE GENOMIC DNA]</scope>
    <source>
        <strain evidence="1 2">MWH-Nonnen-W8red</strain>
    </source>
</reference>
<keyword evidence="2" id="KW-1185">Reference proteome</keyword>